<dbReference type="AlphaFoldDB" id="A0A7W5ETX1"/>
<dbReference type="Pfam" id="PF06226">
    <property type="entry name" value="DUF1007"/>
    <property type="match status" value="1"/>
</dbReference>
<name>A0A7W5ETX1_9GAMM</name>
<dbReference type="EMBL" id="JACHXR010000004">
    <property type="protein sequence ID" value="MBB3230977.1"/>
    <property type="molecule type" value="Genomic_DNA"/>
</dbReference>
<dbReference type="InterPro" id="IPR010412">
    <property type="entry name" value="DUF1007"/>
</dbReference>
<accession>A0A7W5ETX1</accession>
<feature type="chain" id="PRO_5030837077" evidence="1">
    <location>
        <begin position="34"/>
        <end position="229"/>
    </location>
</feature>
<gene>
    <name evidence="2" type="ORF">FHR97_001829</name>
</gene>
<evidence type="ECO:0000256" key="1">
    <source>
        <dbReference type="SAM" id="SignalP"/>
    </source>
</evidence>
<reference evidence="2 3" key="1">
    <citation type="submission" date="2020-08" db="EMBL/GenBank/DDBJ databases">
        <title>Genomic Encyclopedia of Type Strains, Phase III (KMG-III): the genomes of soil and plant-associated and newly described type strains.</title>
        <authorList>
            <person name="Whitman W."/>
        </authorList>
    </citation>
    <scope>NUCLEOTIDE SEQUENCE [LARGE SCALE GENOMIC DNA]</scope>
    <source>
        <strain evidence="2 3">CECT 7744</strain>
    </source>
</reference>
<keyword evidence="1" id="KW-0732">Signal</keyword>
<evidence type="ECO:0000313" key="3">
    <source>
        <dbReference type="Proteomes" id="UP000518892"/>
    </source>
</evidence>
<feature type="signal peptide" evidence="1">
    <location>
        <begin position="1"/>
        <end position="33"/>
    </location>
</feature>
<organism evidence="2 3">
    <name type="scientific">Halomonas stenophila</name>
    <dbReference type="NCBI Taxonomy" id="795312"/>
    <lineage>
        <taxon>Bacteria</taxon>
        <taxon>Pseudomonadati</taxon>
        <taxon>Pseudomonadota</taxon>
        <taxon>Gammaproteobacteria</taxon>
        <taxon>Oceanospirillales</taxon>
        <taxon>Halomonadaceae</taxon>
        <taxon>Halomonas</taxon>
    </lineage>
</organism>
<dbReference type="RefSeq" id="WP_183383475.1">
    <property type="nucleotide sequence ID" value="NZ_JACHXR010000004.1"/>
</dbReference>
<keyword evidence="3" id="KW-1185">Reference proteome</keyword>
<proteinExistence type="predicted"/>
<dbReference type="Proteomes" id="UP000518892">
    <property type="component" value="Unassembled WGS sequence"/>
</dbReference>
<sequence>MLTPRSTPAGAGRRLLALCLACALSLWPRPSPAHPHGWVDVTVRVQMDERGRVEALQQRWRLDPFYSQLLLEELRAAQGEASMEARLDQLGVEIRHNLSPQHYFTHVTRDGEAVALGEVDEFTTLERDGRVVLMFRLPLAEPLPLDQAAMRYRIYDPTYYIEVLHEADDEAPRPDALRVTGADCATRIMAADPDPAKVAEAATLDRTEQAPEGLGRFFAETGEVRCDLP</sequence>
<protein>
    <submittedName>
        <fullName evidence="2">ABC-type uncharacterized transport system substrate-binding protein</fullName>
    </submittedName>
</protein>
<comment type="caution">
    <text evidence="2">The sequence shown here is derived from an EMBL/GenBank/DDBJ whole genome shotgun (WGS) entry which is preliminary data.</text>
</comment>
<evidence type="ECO:0000313" key="2">
    <source>
        <dbReference type="EMBL" id="MBB3230977.1"/>
    </source>
</evidence>